<organism evidence="1 2">
    <name type="scientific">Methanocella arvoryzae (strain DSM 22066 / NBRC 105507 / MRE50)</name>
    <dbReference type="NCBI Taxonomy" id="351160"/>
    <lineage>
        <taxon>Archaea</taxon>
        <taxon>Methanobacteriati</taxon>
        <taxon>Methanobacteriota</taxon>
        <taxon>Stenosarchaea group</taxon>
        <taxon>Methanomicrobia</taxon>
        <taxon>Methanocellales</taxon>
        <taxon>Methanocellaceae</taxon>
        <taxon>Methanocella</taxon>
    </lineage>
</organism>
<dbReference type="STRING" id="351160.RCIX2709"/>
<evidence type="ECO:0000313" key="2">
    <source>
        <dbReference type="Proteomes" id="UP000000663"/>
    </source>
</evidence>
<protein>
    <submittedName>
        <fullName evidence="1">Uncharacterized protein</fullName>
    </submittedName>
</protein>
<gene>
    <name evidence="1" type="ORF">RCIX2709</name>
</gene>
<sequence>MTFYYFKAVILNINLHMRYIIYYIWPGCQPAWQSIYIRKATRAYVVLLETYCMLRQQPRHSHGAACPAVQKVSRATIAGNENDGI</sequence>
<dbReference type="KEGG" id="rci:RCIX2709"/>
<keyword evidence="2" id="KW-1185">Reference proteome</keyword>
<evidence type="ECO:0000313" key="1">
    <source>
        <dbReference type="EMBL" id="CAJ37750.1"/>
    </source>
</evidence>
<dbReference type="AlphaFoldDB" id="Q0W1J3"/>
<accession>Q0W1J3</accession>
<proteinExistence type="predicted"/>
<name>Q0W1J3_METAR</name>
<dbReference type="EMBL" id="AM114193">
    <property type="protein sequence ID" value="CAJ37750.1"/>
    <property type="molecule type" value="Genomic_DNA"/>
</dbReference>
<reference evidence="1 2" key="1">
    <citation type="journal article" date="2006" name="Science">
        <title>Genome of rice cluster I archaea -- the key methane producers in the rice rhizosphere.</title>
        <authorList>
            <person name="Erkel C."/>
            <person name="Kube M."/>
            <person name="Reinhardt R."/>
            <person name="Liesack W."/>
        </authorList>
    </citation>
    <scope>NUCLEOTIDE SEQUENCE [LARGE SCALE GENOMIC DNA]</scope>
    <source>
        <strain evidence="2">DSM 22066 / NBRC 105507 / MRE50</strain>
    </source>
</reference>
<dbReference type="Proteomes" id="UP000000663">
    <property type="component" value="Chromosome"/>
</dbReference>